<dbReference type="RefSeq" id="WP_188965768.1">
    <property type="nucleotide sequence ID" value="NZ_BMKW01000002.1"/>
</dbReference>
<reference evidence="3" key="1">
    <citation type="journal article" date="2014" name="Int. J. Syst. Evol. Microbiol.">
        <title>Complete genome sequence of Corynebacterium casei LMG S-19264T (=DSM 44701T), isolated from a smear-ripened cheese.</title>
        <authorList>
            <consortium name="US DOE Joint Genome Institute (JGI-PGF)"/>
            <person name="Walter F."/>
            <person name="Albersmeier A."/>
            <person name="Kalinowski J."/>
            <person name="Ruckert C."/>
        </authorList>
    </citation>
    <scope>NUCLEOTIDE SEQUENCE</scope>
    <source>
        <strain evidence="3">CGMCC 1.3617</strain>
    </source>
</reference>
<sequence length="321" mass="33817">MSTRILLAAALGLATAPAFAQAPAWPDRPIRIVVPYGPGGGVDSFTRPVAAQLQAQLGQSVVVDNRAGAGGTIGVLNAARAPADGYTLLSGGVHQPMAEALYPQRGYRIDADFVPVAITAVVPNVLVVNPASGLTDLRTLMDRARATPDSLTYCSSGSGTSQHIIAEMFLRETGLRMLHVPYRGTAPAMNDLLAGVCPMMFDGMGTSAPQIQGQRLRPIALTVSRRSALFPDIPTMSEAGGPAIDAGTWYALWAPAGIPVPILARLRAEVRAALASPAVQRVWQQQGAEPSSVGEDRLETYVREETSRWSGLVTSLGLRAE</sequence>
<evidence type="ECO:0000256" key="1">
    <source>
        <dbReference type="ARBA" id="ARBA00006987"/>
    </source>
</evidence>
<dbReference type="InterPro" id="IPR042100">
    <property type="entry name" value="Bug_dom1"/>
</dbReference>
<dbReference type="PANTHER" id="PTHR42928:SF5">
    <property type="entry name" value="BLR1237 PROTEIN"/>
    <property type="match status" value="1"/>
</dbReference>
<feature type="signal peptide" evidence="2">
    <location>
        <begin position="1"/>
        <end position="20"/>
    </location>
</feature>
<evidence type="ECO:0000313" key="4">
    <source>
        <dbReference type="Proteomes" id="UP000661507"/>
    </source>
</evidence>
<keyword evidence="4" id="KW-1185">Reference proteome</keyword>
<dbReference type="Proteomes" id="UP000661507">
    <property type="component" value="Unassembled WGS sequence"/>
</dbReference>
<keyword evidence="2" id="KW-0732">Signal</keyword>
<evidence type="ECO:0000313" key="3">
    <source>
        <dbReference type="EMBL" id="GGJ04616.1"/>
    </source>
</evidence>
<comment type="similarity">
    <text evidence="1">Belongs to the UPF0065 (bug) family.</text>
</comment>
<dbReference type="EMBL" id="BMKW01000002">
    <property type="protein sequence ID" value="GGJ04616.1"/>
    <property type="molecule type" value="Genomic_DNA"/>
</dbReference>
<dbReference type="InterPro" id="IPR005064">
    <property type="entry name" value="BUG"/>
</dbReference>
<dbReference type="SUPFAM" id="SSF53850">
    <property type="entry name" value="Periplasmic binding protein-like II"/>
    <property type="match status" value="1"/>
</dbReference>
<dbReference type="PANTHER" id="PTHR42928">
    <property type="entry name" value="TRICARBOXYLATE-BINDING PROTEIN"/>
    <property type="match status" value="1"/>
</dbReference>
<reference evidence="3" key="2">
    <citation type="submission" date="2020-09" db="EMBL/GenBank/DDBJ databases">
        <authorList>
            <person name="Sun Q."/>
            <person name="Zhou Y."/>
        </authorList>
    </citation>
    <scope>NUCLEOTIDE SEQUENCE</scope>
    <source>
        <strain evidence="3">CGMCC 1.3617</strain>
    </source>
</reference>
<dbReference type="AlphaFoldDB" id="A0A917NJ28"/>
<comment type="caution">
    <text evidence="3">The sequence shown here is derived from an EMBL/GenBank/DDBJ whole genome shotgun (WGS) entry which is preliminary data.</text>
</comment>
<proteinExistence type="inferred from homology"/>
<dbReference type="Pfam" id="PF03401">
    <property type="entry name" value="TctC"/>
    <property type="match status" value="1"/>
</dbReference>
<keyword evidence="3" id="KW-0449">Lipoprotein</keyword>
<evidence type="ECO:0000256" key="2">
    <source>
        <dbReference type="SAM" id="SignalP"/>
    </source>
</evidence>
<dbReference type="Gene3D" id="3.40.190.10">
    <property type="entry name" value="Periplasmic binding protein-like II"/>
    <property type="match status" value="1"/>
</dbReference>
<dbReference type="PIRSF" id="PIRSF017082">
    <property type="entry name" value="YflP"/>
    <property type="match status" value="1"/>
</dbReference>
<feature type="chain" id="PRO_5036974293" evidence="2">
    <location>
        <begin position="21"/>
        <end position="321"/>
    </location>
</feature>
<gene>
    <name evidence="3" type="ORF">GCM10011320_09390</name>
</gene>
<name>A0A917NJ28_9PROT</name>
<dbReference type="Gene3D" id="3.40.190.150">
    <property type="entry name" value="Bordetella uptake gene, domain 1"/>
    <property type="match status" value="1"/>
</dbReference>
<accession>A0A917NJ28</accession>
<organism evidence="3 4">
    <name type="scientific">Neoroseomonas lacus</name>
    <dbReference type="NCBI Taxonomy" id="287609"/>
    <lineage>
        <taxon>Bacteria</taxon>
        <taxon>Pseudomonadati</taxon>
        <taxon>Pseudomonadota</taxon>
        <taxon>Alphaproteobacteria</taxon>
        <taxon>Acetobacterales</taxon>
        <taxon>Acetobacteraceae</taxon>
        <taxon>Neoroseomonas</taxon>
    </lineage>
</organism>
<protein>
    <submittedName>
        <fullName evidence="3">Lipoprotein</fullName>
    </submittedName>
</protein>